<accession>J3MK50</accession>
<keyword evidence="3" id="KW-1185">Reference proteome</keyword>
<dbReference type="SUPFAM" id="SSF49599">
    <property type="entry name" value="TRAF domain-like"/>
    <property type="match status" value="1"/>
</dbReference>
<dbReference type="InterPro" id="IPR045005">
    <property type="entry name" value="BPM1-6"/>
</dbReference>
<dbReference type="eggNOG" id="KOG1987">
    <property type="taxonomic scope" value="Eukaryota"/>
</dbReference>
<dbReference type="Pfam" id="PF22486">
    <property type="entry name" value="MATH_2"/>
    <property type="match status" value="1"/>
</dbReference>
<dbReference type="AlphaFoldDB" id="J3MK50"/>
<evidence type="ECO:0000313" key="3">
    <source>
        <dbReference type="Proteomes" id="UP000006038"/>
    </source>
</evidence>
<dbReference type="OMA" id="VKHFLRC"/>
<proteinExistence type="predicted"/>
<dbReference type="EnsemblPlants" id="OB07G17820.1">
    <property type="protein sequence ID" value="OB07G17820.1"/>
    <property type="gene ID" value="OB07G17820"/>
</dbReference>
<reference evidence="2" key="1">
    <citation type="journal article" date="2013" name="Nat. Commun.">
        <title>Whole-genome sequencing of Oryza brachyantha reveals mechanisms underlying Oryza genome evolution.</title>
        <authorList>
            <person name="Chen J."/>
            <person name="Huang Q."/>
            <person name="Gao D."/>
            <person name="Wang J."/>
            <person name="Lang Y."/>
            <person name="Liu T."/>
            <person name="Li B."/>
            <person name="Bai Z."/>
            <person name="Luis Goicoechea J."/>
            <person name="Liang C."/>
            <person name="Chen C."/>
            <person name="Zhang W."/>
            <person name="Sun S."/>
            <person name="Liao Y."/>
            <person name="Zhang X."/>
            <person name="Yang L."/>
            <person name="Song C."/>
            <person name="Wang M."/>
            <person name="Shi J."/>
            <person name="Liu G."/>
            <person name="Liu J."/>
            <person name="Zhou H."/>
            <person name="Zhou W."/>
            <person name="Yu Q."/>
            <person name="An N."/>
            <person name="Chen Y."/>
            <person name="Cai Q."/>
            <person name="Wang B."/>
            <person name="Liu B."/>
            <person name="Min J."/>
            <person name="Huang Y."/>
            <person name="Wu H."/>
            <person name="Li Z."/>
            <person name="Zhang Y."/>
            <person name="Yin Y."/>
            <person name="Song W."/>
            <person name="Jiang J."/>
            <person name="Jackson S.A."/>
            <person name="Wing R.A."/>
            <person name="Wang J."/>
            <person name="Chen M."/>
        </authorList>
    </citation>
    <scope>NUCLEOTIDE SEQUENCE [LARGE SCALE GENOMIC DNA]</scope>
    <source>
        <strain evidence="2">cv. IRGC 101232</strain>
    </source>
</reference>
<protein>
    <recommendedName>
        <fullName evidence="1">MATH domain-containing protein</fullName>
    </recommendedName>
</protein>
<sequence length="218" mass="24591">MPIKAGVTASALTASTIVVTATEGCHILKIDGYSHARLLGNGECLRSNFKAVGHTWDILFYPNGKFIRYFGNISIYLKLVDGSKNVTTEVQFSVLPRASGDEALPYTKQKIIHTFESARRNNKCGHHWPIIDNNQDMLMSNCTEEEEEEEDFIIVRCDIKVLNKAVVHDLNLRSWSIYRCEDDTCKRLHDRSSLVAPSVKSKPGLGIKGEFTRFFSCF</sequence>
<name>J3MK50_ORYBR</name>
<feature type="domain" description="MATH" evidence="1">
    <location>
        <begin position="26"/>
        <end position="126"/>
    </location>
</feature>
<dbReference type="GO" id="GO:0016567">
    <property type="term" value="P:protein ubiquitination"/>
    <property type="evidence" value="ECO:0007669"/>
    <property type="project" value="InterPro"/>
</dbReference>
<dbReference type="PANTHER" id="PTHR26379:SF443">
    <property type="entry name" value="MATH DOMAIN CONTAINING PROTEIN"/>
    <property type="match status" value="1"/>
</dbReference>
<reference evidence="2" key="2">
    <citation type="submission" date="2013-04" db="UniProtKB">
        <authorList>
            <consortium name="EnsemblPlants"/>
        </authorList>
    </citation>
    <scope>IDENTIFICATION</scope>
</reference>
<dbReference type="CDD" id="cd00121">
    <property type="entry name" value="MATH"/>
    <property type="match status" value="1"/>
</dbReference>
<dbReference type="Gramene" id="OB07G17820.1">
    <property type="protein sequence ID" value="OB07G17820.1"/>
    <property type="gene ID" value="OB07G17820"/>
</dbReference>
<dbReference type="InterPro" id="IPR002083">
    <property type="entry name" value="MATH/TRAF_dom"/>
</dbReference>
<dbReference type="InterPro" id="IPR008974">
    <property type="entry name" value="TRAF-like"/>
</dbReference>
<dbReference type="PANTHER" id="PTHR26379">
    <property type="entry name" value="BTB/POZ AND MATH DOMAIN-CONTAINING PROTEIN 1"/>
    <property type="match status" value="1"/>
</dbReference>
<evidence type="ECO:0000259" key="1">
    <source>
        <dbReference type="Pfam" id="PF22486"/>
    </source>
</evidence>
<dbReference type="HOGENOM" id="CLU_004253_6_0_1"/>
<organism evidence="2">
    <name type="scientific">Oryza brachyantha</name>
    <name type="common">malo sina</name>
    <dbReference type="NCBI Taxonomy" id="4533"/>
    <lineage>
        <taxon>Eukaryota</taxon>
        <taxon>Viridiplantae</taxon>
        <taxon>Streptophyta</taxon>
        <taxon>Embryophyta</taxon>
        <taxon>Tracheophyta</taxon>
        <taxon>Spermatophyta</taxon>
        <taxon>Magnoliopsida</taxon>
        <taxon>Liliopsida</taxon>
        <taxon>Poales</taxon>
        <taxon>Poaceae</taxon>
        <taxon>BOP clade</taxon>
        <taxon>Oryzoideae</taxon>
        <taxon>Oryzeae</taxon>
        <taxon>Oryzinae</taxon>
        <taxon>Oryza</taxon>
    </lineage>
</organism>
<dbReference type="Gene3D" id="2.60.210.10">
    <property type="entry name" value="Apoptosis, Tumor Necrosis Factor Receptor Associated Protein 2, Chain A"/>
    <property type="match status" value="1"/>
</dbReference>
<dbReference type="Proteomes" id="UP000006038">
    <property type="component" value="Chromosome 7"/>
</dbReference>
<evidence type="ECO:0000313" key="2">
    <source>
        <dbReference type="EnsemblPlants" id="OB07G17820.1"/>
    </source>
</evidence>